<organism evidence="2">
    <name type="scientific">Hypocrea jecorina (strain QM6a)</name>
    <name type="common">Trichoderma reesei</name>
    <dbReference type="NCBI Taxonomy" id="431241"/>
    <lineage>
        <taxon>Eukaryota</taxon>
        <taxon>Fungi</taxon>
        <taxon>Dikarya</taxon>
        <taxon>Ascomycota</taxon>
        <taxon>Pezizomycotina</taxon>
        <taxon>Sordariomycetes</taxon>
        <taxon>Hypocreomycetidae</taxon>
        <taxon>Hypocreales</taxon>
        <taxon>Hypocreaceae</taxon>
        <taxon>Trichoderma</taxon>
    </lineage>
</organism>
<dbReference type="RefSeq" id="XP_006962334.1">
    <property type="nucleotide sequence ID" value="XM_006962272.1"/>
</dbReference>
<dbReference type="VEuPathDB" id="FungiDB:TRIREDRAFT_103660"/>
<dbReference type="EMBL" id="GL985057">
    <property type="protein sequence ID" value="EGR51949.1"/>
    <property type="molecule type" value="Genomic_DNA"/>
</dbReference>
<dbReference type="OrthoDB" id="10473515at2759"/>
<dbReference type="Proteomes" id="UP000008984">
    <property type="component" value="Unassembled WGS sequence"/>
</dbReference>
<dbReference type="GeneID" id="18480661"/>
<name>G0RB09_HYPJQ</name>
<accession>G0RB09</accession>
<sequence>MVVAPAAGRVRLRLFHLGWTVFVGGEKAEQQFALPRAASGSRPSAAATLPESFVRHPGPTEYDQVIELRILVDGAQAASNKPASRSSKQLHAVSESSRHAHVRAKQLAVMCWHDKKGHGYGPLHASHDTFNIAVEPIEPLLAELGVATLQVIDDQNRVDVLPLCSTVRIALPSPFQ</sequence>
<protein>
    <submittedName>
        <fullName evidence="1">Predicted protein</fullName>
    </submittedName>
</protein>
<proteinExistence type="predicted"/>
<reference evidence="1 2" key="1">
    <citation type="journal article" date="2008" name="Nat. Biotechnol.">
        <title>Genome sequencing and analysis of the biomass-degrading fungus Trichoderma reesei (syn. Hypocrea jecorina).</title>
        <authorList>
            <person name="Martinez D."/>
            <person name="Berka R.M."/>
            <person name="Henrissat B."/>
            <person name="Saloheimo M."/>
            <person name="Arvas M."/>
            <person name="Baker S.E."/>
            <person name="Chapman J."/>
            <person name="Chertkov O."/>
            <person name="Coutinho P.M."/>
            <person name="Cullen D."/>
            <person name="Danchin E.G."/>
            <person name="Grigoriev I.V."/>
            <person name="Harris P."/>
            <person name="Jackson M."/>
            <person name="Kubicek C.P."/>
            <person name="Han C.S."/>
            <person name="Ho I."/>
            <person name="Larrondo L.F."/>
            <person name="de Leon A.L."/>
            <person name="Magnuson J.K."/>
            <person name="Merino S."/>
            <person name="Misra M."/>
            <person name="Nelson B."/>
            <person name="Putnam N."/>
            <person name="Robbertse B."/>
            <person name="Salamov A.A."/>
            <person name="Schmoll M."/>
            <person name="Terry A."/>
            <person name="Thayer N."/>
            <person name="Westerholm-Parvinen A."/>
            <person name="Schoch C.L."/>
            <person name="Yao J."/>
            <person name="Barabote R."/>
            <person name="Nelson M.A."/>
            <person name="Detter C."/>
            <person name="Bruce D."/>
            <person name="Kuske C.R."/>
            <person name="Xie G."/>
            <person name="Richardson P."/>
            <person name="Rokhsar D.S."/>
            <person name="Lucas S.M."/>
            <person name="Rubin E.M."/>
            <person name="Dunn-Coleman N."/>
            <person name="Ward M."/>
            <person name="Brettin T.S."/>
        </authorList>
    </citation>
    <scope>NUCLEOTIDE SEQUENCE [LARGE SCALE GENOMIC DNA]</scope>
    <source>
        <strain evidence="1 2">QM6a</strain>
    </source>
</reference>
<dbReference type="KEGG" id="tre:TRIREDRAFT_103660"/>
<keyword evidence="2" id="KW-1185">Reference proteome</keyword>
<dbReference type="HOGENOM" id="CLU_1525355_0_0_1"/>
<gene>
    <name evidence="1" type="ORF">TRIREDRAFT_103660</name>
</gene>
<dbReference type="AlphaFoldDB" id="G0RB09"/>
<evidence type="ECO:0000313" key="1">
    <source>
        <dbReference type="EMBL" id="EGR51949.1"/>
    </source>
</evidence>
<evidence type="ECO:0000313" key="2">
    <source>
        <dbReference type="Proteomes" id="UP000008984"/>
    </source>
</evidence>